<name>A0A478FSU8_9MOLU</name>
<feature type="region of interest" description="Disordered" evidence="1">
    <location>
        <begin position="178"/>
        <end position="202"/>
    </location>
</feature>
<dbReference type="EMBL" id="BIMN01000001">
    <property type="protein sequence ID" value="GCE63080.1"/>
    <property type="molecule type" value="Genomic_DNA"/>
</dbReference>
<evidence type="ECO:0000313" key="3">
    <source>
        <dbReference type="Proteomes" id="UP000324831"/>
    </source>
</evidence>
<comment type="caution">
    <text evidence="2">The sequence shown here is derived from an EMBL/GenBank/DDBJ whole genome shotgun (WGS) entry which is preliminary data.</text>
</comment>
<reference evidence="2 3" key="1">
    <citation type="submission" date="2019-01" db="EMBL/GenBank/DDBJ databases">
        <title>Draft genome sequences of Candidatus Mycoplasma haemohominis SWG34-3 identified from a patient with pyrexia, anemia and liver dysfunction.</title>
        <authorList>
            <person name="Sekizuka T."/>
            <person name="Hattori N."/>
            <person name="Katano H."/>
            <person name="Takuma T."/>
            <person name="Ito T."/>
            <person name="Arai N."/>
            <person name="Yanai R."/>
            <person name="Ishii S."/>
            <person name="Miura Y."/>
            <person name="Tokunaga T."/>
            <person name="Watanabe H."/>
            <person name="Nomura N."/>
            <person name="Eguchi J."/>
            <person name="Arai T."/>
            <person name="Hasegawa H."/>
            <person name="Nakamaki T."/>
            <person name="Wakita T."/>
            <person name="Niki Y."/>
            <person name="Kuroda M."/>
        </authorList>
    </citation>
    <scope>NUCLEOTIDE SEQUENCE [LARGE SCALE GENOMIC DNA]</scope>
    <source>
        <strain evidence="2">SWG34-3</strain>
    </source>
</reference>
<gene>
    <name evidence="2" type="ORF">MHSWG343_00580</name>
</gene>
<evidence type="ECO:0000256" key="1">
    <source>
        <dbReference type="SAM" id="MobiDB-lite"/>
    </source>
</evidence>
<dbReference type="AlphaFoldDB" id="A0A478FSU8"/>
<accession>A0A478FSU8</accession>
<protein>
    <submittedName>
        <fullName evidence="2">Uncharacterized protein</fullName>
    </submittedName>
</protein>
<dbReference type="Proteomes" id="UP000324831">
    <property type="component" value="Unassembled WGS sequence"/>
</dbReference>
<evidence type="ECO:0000313" key="2">
    <source>
        <dbReference type="EMBL" id="GCE63080.1"/>
    </source>
</evidence>
<proteinExistence type="predicted"/>
<sequence>MSKDFKFAEVYTDVNWIGKNYGHYLVAPVGEKGTGAERTSNEAWWKWSYERRQQDSQNTNITLSDEFSKVGSKVSKAFSDSDTESDSSTALNKVCEVVYKKNKDFLSYEGNSSDSKTKLKNDLWKYCSILGEVKTIIEVGEKYDDNTRGKDDTNSKKFIAITGNDKFWEIRNEEFYKNSGDKSRSKTTGTSSKFKTDSADSKKLSIKDICKEAYKSKTSEDASYPSSEINIFCVL</sequence>
<organism evidence="2 3">
    <name type="scientific">Candidatus Mycoplasma haematohominis</name>
    <dbReference type="NCBI Taxonomy" id="1494318"/>
    <lineage>
        <taxon>Bacteria</taxon>
        <taxon>Bacillati</taxon>
        <taxon>Mycoplasmatota</taxon>
        <taxon>Mollicutes</taxon>
        <taxon>Mycoplasmataceae</taxon>
        <taxon>Mycoplasma</taxon>
    </lineage>
</organism>